<dbReference type="Proteomes" id="UP000464178">
    <property type="component" value="Chromosome"/>
</dbReference>
<keyword evidence="4" id="KW-1185">Reference proteome</keyword>
<dbReference type="AlphaFoldDB" id="A0A6P2D5H8"/>
<evidence type="ECO:0000256" key="1">
    <source>
        <dbReference type="SAM" id="MobiDB-lite"/>
    </source>
</evidence>
<protein>
    <submittedName>
        <fullName evidence="3">Uncharacterized protein</fullName>
    </submittedName>
</protein>
<name>A0A6P2D5H8_9BACT</name>
<evidence type="ECO:0000313" key="4">
    <source>
        <dbReference type="Proteomes" id="UP000464178"/>
    </source>
</evidence>
<accession>A0A6P2D5H8</accession>
<keyword evidence="2" id="KW-0812">Transmembrane</keyword>
<feature type="transmembrane region" description="Helical" evidence="2">
    <location>
        <begin position="47"/>
        <end position="67"/>
    </location>
</feature>
<gene>
    <name evidence="3" type="ORF">SOIL9_29820</name>
</gene>
<evidence type="ECO:0000313" key="3">
    <source>
        <dbReference type="EMBL" id="VTR94732.1"/>
    </source>
</evidence>
<dbReference type="KEGG" id="gms:SOIL9_29820"/>
<proteinExistence type="predicted"/>
<dbReference type="RefSeq" id="WP_162669228.1">
    <property type="nucleotide sequence ID" value="NZ_LR593886.1"/>
</dbReference>
<evidence type="ECO:0000256" key="2">
    <source>
        <dbReference type="SAM" id="Phobius"/>
    </source>
</evidence>
<keyword evidence="2" id="KW-0472">Membrane</keyword>
<feature type="compositionally biased region" description="Polar residues" evidence="1">
    <location>
        <begin position="100"/>
        <end position="109"/>
    </location>
</feature>
<dbReference type="EMBL" id="LR593886">
    <property type="protein sequence ID" value="VTR94732.1"/>
    <property type="molecule type" value="Genomic_DNA"/>
</dbReference>
<keyword evidence="2" id="KW-1133">Transmembrane helix</keyword>
<organism evidence="3 4">
    <name type="scientific">Gemmata massiliana</name>
    <dbReference type="NCBI Taxonomy" id="1210884"/>
    <lineage>
        <taxon>Bacteria</taxon>
        <taxon>Pseudomonadati</taxon>
        <taxon>Planctomycetota</taxon>
        <taxon>Planctomycetia</taxon>
        <taxon>Gemmatales</taxon>
        <taxon>Gemmataceae</taxon>
        <taxon>Gemmata</taxon>
    </lineage>
</organism>
<feature type="region of interest" description="Disordered" evidence="1">
    <location>
        <begin position="99"/>
        <end position="145"/>
    </location>
</feature>
<reference evidence="3 4" key="1">
    <citation type="submission" date="2019-05" db="EMBL/GenBank/DDBJ databases">
        <authorList>
            <consortium name="Science for Life Laboratories"/>
        </authorList>
    </citation>
    <scope>NUCLEOTIDE SEQUENCE [LARGE SCALE GENOMIC DNA]</scope>
    <source>
        <strain evidence="3">Soil9</strain>
    </source>
</reference>
<sequence length="336" mass="35303">MTTLTCPKCRQGMPETALDAGQCPTCGFPLEGPVVLNEQQRQEKRPFPVLMLSIVVGVLAIGTYAYFKRSEIPPRNLPPERPLVTPEPESAVAKHILPFTPSSLTNNAPRSEENVSKTVDPPGAVDDRNTQERTAVLEPKKEAPRPTGVVMKIDPKIIAKRDFDNPNDTATLPDLATGDQVTLTGKLRVLKIGSVNGKGSIDATGLVAEEIVISGDLNGESVVQLNAPNGKVTIGGYVGGSSKLTIVAPGGNVIVLGSSGRVTDHSTTVITAKRLEIAGNMLGNSRLFATLTSGGVLKVTAADDNATLTYKKATESDPPVTVEKGAIRGGAKIIAE</sequence>